<proteinExistence type="inferred from homology"/>
<reference evidence="6" key="4">
    <citation type="submission" date="2022-04" db="EMBL/GenBank/DDBJ databases">
        <authorList>
            <person name="Komine T."/>
            <person name="Fukano H."/>
            <person name="Wada S."/>
        </authorList>
    </citation>
    <scope>NUCLEOTIDE SEQUENCE</scope>
    <source>
        <strain evidence="6">NJB18185</strain>
    </source>
</reference>
<reference evidence="5" key="1">
    <citation type="journal article" date="2018" name="Genome Announc.">
        <title>Draft Genome Sequence of Mycobacterium montefiorense Isolated from Japanese Black Salamander (Hynobius nigrescens).</title>
        <authorList>
            <person name="Fukano H."/>
            <person name="Yoshida M."/>
            <person name="Shimizu A."/>
            <person name="Iwao H."/>
            <person name="Katayama Y."/>
            <person name="Omatsu T."/>
            <person name="Mizutani T."/>
            <person name="Kurata O."/>
            <person name="Wada S."/>
            <person name="Hoshino Y."/>
        </authorList>
    </citation>
    <scope>NUCLEOTIDE SEQUENCE</scope>
    <source>
        <strain evidence="5">BS</strain>
    </source>
</reference>
<protein>
    <recommendedName>
        <fullName evidence="4">PPE domain-containing protein</fullName>
    </recommendedName>
</protein>
<dbReference type="Gene3D" id="1.20.1260.20">
    <property type="entry name" value="PPE superfamily"/>
    <property type="match status" value="1"/>
</dbReference>
<evidence type="ECO:0000313" key="5">
    <source>
        <dbReference type="EMBL" id="GBG37894.1"/>
    </source>
</evidence>
<keyword evidence="3" id="KW-0812">Transmembrane</keyword>
<comment type="caution">
    <text evidence="6">The sequence shown here is derived from an EMBL/GenBank/DDBJ whole genome shotgun (WGS) entry which is preliminary data.</text>
</comment>
<dbReference type="EMBL" id="BFCH01000017">
    <property type="protein sequence ID" value="GBG37894.1"/>
    <property type="molecule type" value="Genomic_DNA"/>
</dbReference>
<reference evidence="7" key="2">
    <citation type="submission" date="2018-04" db="EMBL/GenBank/DDBJ databases">
        <title>Draft genome sequence of Mycobacterium montefiorense isolated from Japanese black salamander.</title>
        <authorList>
            <person name="Fukano H."/>
            <person name="Yoshida M."/>
            <person name="Shimizu A."/>
            <person name="Iwao H."/>
            <person name="Kurata O."/>
            <person name="Katayama Y."/>
            <person name="Omatsu T."/>
            <person name="Mizutani T."/>
            <person name="Wada S."/>
            <person name="Hoshino Y."/>
        </authorList>
    </citation>
    <scope>NUCLEOTIDE SEQUENCE [LARGE SCALE GENOMIC DNA]</scope>
    <source>
        <strain evidence="7">BS</strain>
    </source>
</reference>
<organism evidence="6 8">
    <name type="scientific">Mycobacterium montefiorense</name>
    <dbReference type="NCBI Taxonomy" id="154654"/>
    <lineage>
        <taxon>Bacteria</taxon>
        <taxon>Bacillati</taxon>
        <taxon>Actinomycetota</taxon>
        <taxon>Actinomycetes</taxon>
        <taxon>Mycobacteriales</taxon>
        <taxon>Mycobacteriaceae</taxon>
        <taxon>Mycobacterium</taxon>
        <taxon>Mycobacterium simiae complex</taxon>
    </lineage>
</organism>
<feature type="compositionally biased region" description="Low complexity" evidence="2">
    <location>
        <begin position="357"/>
        <end position="368"/>
    </location>
</feature>
<dbReference type="SUPFAM" id="SSF140459">
    <property type="entry name" value="PE/PPE dimer-like"/>
    <property type="match status" value="1"/>
</dbReference>
<keyword evidence="3" id="KW-0472">Membrane</keyword>
<evidence type="ECO:0000313" key="6">
    <source>
        <dbReference type="EMBL" id="GKU73472.1"/>
    </source>
</evidence>
<gene>
    <name evidence="5" type="ORF">MmonteBS_22660</name>
    <name evidence="6" type="ORF">NJB18185_32430</name>
</gene>
<evidence type="ECO:0000313" key="7">
    <source>
        <dbReference type="Proteomes" id="UP000245060"/>
    </source>
</evidence>
<reference evidence="6" key="3">
    <citation type="journal article" date="2022" name="Microbiol. Resour. Announc.">
        <title>Draft Genome Sequences of Eight Mycobacterium montefiorense Strains Isolated from Salamanders in Captivity.</title>
        <authorList>
            <person name="Komine T."/>
            <person name="Ihara H."/>
            <person name="Fukano H."/>
            <person name="Hoshino Y."/>
            <person name="Kurata O."/>
            <person name="Wada S."/>
        </authorList>
    </citation>
    <scope>NUCLEOTIDE SEQUENCE</scope>
    <source>
        <strain evidence="6">NJB18185</strain>
    </source>
</reference>
<dbReference type="AlphaFoldDB" id="A0AA37PN84"/>
<sequence>MTAPIWMAFPPEVHSSLLDSGPGPGSLLAAAAQWQYLSDQYAQAAAELSCLLAATCTSSWQGPSSDCYISAHGPYLAWLEKAAADSAMRAVAHDTAAAAYIAAVSEMPTLPELAANHALHAVLVGTNFFGINTIPIALNEADYARMWIQAAQTMSLYQVTSAIALASAPVTTPAPRILAVDEPGSSGMHDGMGPPPPPDGFWNQIKWLIQTLLQQYEFFIKWLLDPSSFTPQQILNGLLGTLKTLLFQLIPDLFLHPSIGSFFLVLIYASMALVHASQLLILAAPYLLPLIAPGALLAAAGVGGLAALGAIPPGIQAAPPAAPLQPVPSPSAIQRLTPMIAPSVFTGPTSTPPSAPAAPAHAATSAPATAPPAPNAPSLYAAAGTPDPGGRLGPPATTAIRAAAPSSAPQSATSVTAGPAGVSRRTKTKINDRAHRHEYLEYEPHQDLSAVPESWSSAEGSGPMGCSGAAHTGREPRGLIYDPAVEDIDRTAPLVPSAWGVDHA</sequence>
<name>A0AA37PN84_9MYCO</name>
<feature type="transmembrane region" description="Helical" evidence="3">
    <location>
        <begin position="253"/>
        <end position="274"/>
    </location>
</feature>
<evidence type="ECO:0000313" key="8">
    <source>
        <dbReference type="Proteomes" id="UP001139505"/>
    </source>
</evidence>
<feature type="region of interest" description="Disordered" evidence="2">
    <location>
        <begin position="344"/>
        <end position="434"/>
    </location>
</feature>
<feature type="domain" description="PPE" evidence="4">
    <location>
        <begin position="6"/>
        <end position="165"/>
    </location>
</feature>
<dbReference type="EMBL" id="BQYH01000021">
    <property type="protein sequence ID" value="GKU73472.1"/>
    <property type="molecule type" value="Genomic_DNA"/>
</dbReference>
<keyword evidence="7" id="KW-1185">Reference proteome</keyword>
<keyword evidence="3" id="KW-1133">Transmembrane helix</keyword>
<feature type="transmembrane region" description="Helical" evidence="3">
    <location>
        <begin position="286"/>
        <end position="311"/>
    </location>
</feature>
<comment type="similarity">
    <text evidence="1">Belongs to the mycobacterial PPE family.</text>
</comment>
<evidence type="ECO:0000256" key="2">
    <source>
        <dbReference type="SAM" id="MobiDB-lite"/>
    </source>
</evidence>
<feature type="compositionally biased region" description="Low complexity" evidence="2">
    <location>
        <begin position="394"/>
        <end position="417"/>
    </location>
</feature>
<dbReference type="Proteomes" id="UP000245060">
    <property type="component" value="Unassembled WGS sequence"/>
</dbReference>
<evidence type="ECO:0000259" key="4">
    <source>
        <dbReference type="Pfam" id="PF00823"/>
    </source>
</evidence>
<dbReference type="InterPro" id="IPR000030">
    <property type="entry name" value="PPE_dom"/>
</dbReference>
<dbReference type="RefSeq" id="WP_165839803.1">
    <property type="nucleotide sequence ID" value="NZ_BFCH01000017.1"/>
</dbReference>
<dbReference type="Proteomes" id="UP001139505">
    <property type="component" value="Unassembled WGS sequence"/>
</dbReference>
<evidence type="ECO:0000256" key="3">
    <source>
        <dbReference type="SAM" id="Phobius"/>
    </source>
</evidence>
<dbReference type="PANTHER" id="PTHR46766:SF1">
    <property type="entry name" value="GLUTAMINE-RICH PROTEIN 2"/>
    <property type="match status" value="1"/>
</dbReference>
<dbReference type="Pfam" id="PF00823">
    <property type="entry name" value="PPE"/>
    <property type="match status" value="1"/>
</dbReference>
<evidence type="ECO:0000256" key="1">
    <source>
        <dbReference type="ARBA" id="ARBA00010652"/>
    </source>
</evidence>
<dbReference type="InterPro" id="IPR038332">
    <property type="entry name" value="PPE_sf"/>
</dbReference>
<accession>A0AA37PN84</accession>
<dbReference type="GO" id="GO:0052572">
    <property type="term" value="P:response to host immune response"/>
    <property type="evidence" value="ECO:0007669"/>
    <property type="project" value="TreeGrafter"/>
</dbReference>
<dbReference type="PANTHER" id="PTHR46766">
    <property type="entry name" value="GLUTAMINE-RICH PROTEIN 2"/>
    <property type="match status" value="1"/>
</dbReference>